<dbReference type="EMBL" id="CM004483">
    <property type="protein sequence ID" value="OCT61574.1"/>
    <property type="molecule type" value="Genomic_DNA"/>
</dbReference>
<dbReference type="AlphaFoldDB" id="A0A974BV18"/>
<accession>A0A974BV18</accession>
<evidence type="ECO:0000313" key="2">
    <source>
        <dbReference type="Proteomes" id="UP000694892"/>
    </source>
</evidence>
<organism evidence="1 2">
    <name type="scientific">Xenopus laevis</name>
    <name type="common">African clawed frog</name>
    <dbReference type="NCBI Taxonomy" id="8355"/>
    <lineage>
        <taxon>Eukaryota</taxon>
        <taxon>Metazoa</taxon>
        <taxon>Chordata</taxon>
        <taxon>Craniata</taxon>
        <taxon>Vertebrata</taxon>
        <taxon>Euteleostomi</taxon>
        <taxon>Amphibia</taxon>
        <taxon>Batrachia</taxon>
        <taxon>Anura</taxon>
        <taxon>Pipoidea</taxon>
        <taxon>Pipidae</taxon>
        <taxon>Xenopodinae</taxon>
        <taxon>Xenopus</taxon>
        <taxon>Xenopus</taxon>
    </lineage>
</organism>
<dbReference type="Proteomes" id="UP000694892">
    <property type="component" value="Chromosome 9_10S"/>
</dbReference>
<protein>
    <submittedName>
        <fullName evidence="1">Uncharacterized protein</fullName>
    </submittedName>
</protein>
<proteinExistence type="predicted"/>
<sequence>MQLSYVYYQKALSSSLQSPCTCSILSNQPRQDPSPLVFHRLDSRKILCLKHSIQWTQIRAFFCSFPSSGPKQYPSSVAFHPVDPSKINYL</sequence>
<reference evidence="2" key="1">
    <citation type="journal article" date="2016" name="Nature">
        <title>Genome evolution in the allotetraploid frog Xenopus laevis.</title>
        <authorList>
            <person name="Session A.M."/>
            <person name="Uno Y."/>
            <person name="Kwon T."/>
            <person name="Chapman J.A."/>
            <person name="Toyoda A."/>
            <person name="Takahashi S."/>
            <person name="Fukui A."/>
            <person name="Hikosaka A."/>
            <person name="Suzuki A."/>
            <person name="Kondo M."/>
            <person name="van Heeringen S.J."/>
            <person name="Quigley I."/>
            <person name="Heinz S."/>
            <person name="Ogino H."/>
            <person name="Ochi H."/>
            <person name="Hellsten U."/>
            <person name="Lyons J.B."/>
            <person name="Simakov O."/>
            <person name="Putnam N."/>
            <person name="Stites J."/>
            <person name="Kuroki Y."/>
            <person name="Tanaka T."/>
            <person name="Michiue T."/>
            <person name="Watanabe M."/>
            <person name="Bogdanovic O."/>
            <person name="Lister R."/>
            <person name="Georgiou G."/>
            <person name="Paranjpe S.S."/>
            <person name="van Kruijsbergen I."/>
            <person name="Shu S."/>
            <person name="Carlson J."/>
            <person name="Kinoshita T."/>
            <person name="Ohta Y."/>
            <person name="Mawaribuchi S."/>
            <person name="Jenkins J."/>
            <person name="Grimwood J."/>
            <person name="Schmutz J."/>
            <person name="Mitros T."/>
            <person name="Mozaffari S.V."/>
            <person name="Suzuki Y."/>
            <person name="Haramoto Y."/>
            <person name="Yamamoto T.S."/>
            <person name="Takagi C."/>
            <person name="Heald R."/>
            <person name="Miller K."/>
            <person name="Haudenschild C."/>
            <person name="Kitzman J."/>
            <person name="Nakayama T."/>
            <person name="Izutsu Y."/>
            <person name="Robert J."/>
            <person name="Fortriede J."/>
            <person name="Burns K."/>
            <person name="Lotay V."/>
            <person name="Karimi K."/>
            <person name="Yasuoka Y."/>
            <person name="Dichmann D.S."/>
            <person name="Flajnik M.F."/>
            <person name="Houston D.W."/>
            <person name="Shendure J."/>
            <person name="DuPasquier L."/>
            <person name="Vize P.D."/>
            <person name="Zorn A.M."/>
            <person name="Ito M."/>
            <person name="Marcotte E.M."/>
            <person name="Wallingford J.B."/>
            <person name="Ito Y."/>
            <person name="Asashima M."/>
            <person name="Ueno N."/>
            <person name="Matsuda Y."/>
            <person name="Veenstra G.J."/>
            <person name="Fujiyama A."/>
            <person name="Harland R.M."/>
            <person name="Taira M."/>
            <person name="Rokhsar D.S."/>
        </authorList>
    </citation>
    <scope>NUCLEOTIDE SEQUENCE [LARGE SCALE GENOMIC DNA]</scope>
    <source>
        <strain evidence="2">J</strain>
    </source>
</reference>
<name>A0A974BV18_XENLA</name>
<evidence type="ECO:0000313" key="1">
    <source>
        <dbReference type="EMBL" id="OCT61574.1"/>
    </source>
</evidence>
<gene>
    <name evidence="1" type="ORF">XELAEV_18047602mg</name>
</gene>